<dbReference type="InParanoid" id="A0A401GZH6"/>
<keyword evidence="4" id="KW-1185">Reference proteome</keyword>
<dbReference type="OrthoDB" id="10055769at2759"/>
<dbReference type="STRING" id="139825.A0A401GZH6"/>
<reference evidence="3 4" key="1">
    <citation type="journal article" date="2018" name="Sci. Rep.">
        <title>Genome sequence of the cauliflower mushroom Sparassis crispa (Hanabiratake) and its association with beneficial usage.</title>
        <authorList>
            <person name="Kiyama R."/>
            <person name="Furutani Y."/>
            <person name="Kawaguchi K."/>
            <person name="Nakanishi T."/>
        </authorList>
    </citation>
    <scope>NUCLEOTIDE SEQUENCE [LARGE SCALE GENOMIC DNA]</scope>
</reference>
<keyword evidence="1" id="KW-0696">RNA-directed RNA polymerase</keyword>
<dbReference type="InterPro" id="IPR007855">
    <property type="entry name" value="RDRP"/>
</dbReference>
<dbReference type="Proteomes" id="UP000287166">
    <property type="component" value="Unassembled WGS sequence"/>
</dbReference>
<dbReference type="EMBL" id="BFAD01000011">
    <property type="protein sequence ID" value="GBE87575.1"/>
    <property type="molecule type" value="Genomic_DNA"/>
</dbReference>
<comment type="catalytic activity">
    <reaction evidence="1">
        <text>RNA(n) + a ribonucleoside 5'-triphosphate = RNA(n+1) + diphosphate</text>
        <dbReference type="Rhea" id="RHEA:21248"/>
        <dbReference type="Rhea" id="RHEA-COMP:14527"/>
        <dbReference type="Rhea" id="RHEA-COMP:17342"/>
        <dbReference type="ChEBI" id="CHEBI:33019"/>
        <dbReference type="ChEBI" id="CHEBI:61557"/>
        <dbReference type="ChEBI" id="CHEBI:140395"/>
        <dbReference type="EC" id="2.7.7.48"/>
    </reaction>
</comment>
<comment type="caution">
    <text evidence="3">The sequence shown here is derived from an EMBL/GenBank/DDBJ whole genome shotgun (WGS) entry which is preliminary data.</text>
</comment>
<keyword evidence="1" id="KW-0808">Transferase</keyword>
<name>A0A401GZH6_9APHY</name>
<dbReference type="GO" id="GO:0003723">
    <property type="term" value="F:RNA binding"/>
    <property type="evidence" value="ECO:0007669"/>
    <property type="project" value="UniProtKB-KW"/>
</dbReference>
<dbReference type="PANTHER" id="PTHR23079">
    <property type="entry name" value="RNA-DEPENDENT RNA POLYMERASE"/>
    <property type="match status" value="1"/>
</dbReference>
<gene>
    <name evidence="3" type="ORF">SCP_1102520</name>
</gene>
<dbReference type="GO" id="GO:0003968">
    <property type="term" value="F:RNA-directed RNA polymerase activity"/>
    <property type="evidence" value="ECO:0007669"/>
    <property type="project" value="UniProtKB-KW"/>
</dbReference>
<evidence type="ECO:0000313" key="4">
    <source>
        <dbReference type="Proteomes" id="UP000287166"/>
    </source>
</evidence>
<protein>
    <recommendedName>
        <fullName evidence="1">RNA-dependent RNA polymerase</fullName>
        <ecNumber evidence="1">2.7.7.48</ecNumber>
    </recommendedName>
</protein>
<dbReference type="GO" id="GO:0031380">
    <property type="term" value="C:nuclear RNA-directed RNA polymerase complex"/>
    <property type="evidence" value="ECO:0007669"/>
    <property type="project" value="TreeGrafter"/>
</dbReference>
<dbReference type="AlphaFoldDB" id="A0A401GZH6"/>
<dbReference type="Pfam" id="PF05183">
    <property type="entry name" value="RdRP"/>
    <property type="match status" value="1"/>
</dbReference>
<dbReference type="GeneID" id="38784492"/>
<feature type="domain" description="RDRP core" evidence="2">
    <location>
        <begin position="269"/>
        <end position="947"/>
    </location>
</feature>
<dbReference type="RefSeq" id="XP_027618488.1">
    <property type="nucleotide sequence ID" value="XM_027762687.1"/>
</dbReference>
<dbReference type="EC" id="2.7.7.48" evidence="1"/>
<evidence type="ECO:0000313" key="3">
    <source>
        <dbReference type="EMBL" id="GBE87575.1"/>
    </source>
</evidence>
<accession>A0A401GZH6</accession>
<keyword evidence="1" id="KW-0548">Nucleotidyltransferase</keyword>
<dbReference type="InterPro" id="IPR057596">
    <property type="entry name" value="RDRP_core"/>
</dbReference>
<evidence type="ECO:0000259" key="2">
    <source>
        <dbReference type="Pfam" id="PF05183"/>
    </source>
</evidence>
<dbReference type="PANTHER" id="PTHR23079:SF55">
    <property type="entry name" value="RNA-DIRECTED RNA POLYMERASE"/>
    <property type="match status" value="1"/>
</dbReference>
<dbReference type="GO" id="GO:0030422">
    <property type="term" value="P:siRNA processing"/>
    <property type="evidence" value="ECO:0007669"/>
    <property type="project" value="TreeGrafter"/>
</dbReference>
<proteinExistence type="inferred from homology"/>
<evidence type="ECO:0000256" key="1">
    <source>
        <dbReference type="RuleBase" id="RU363098"/>
    </source>
</evidence>
<keyword evidence="1" id="KW-0694">RNA-binding</keyword>
<organism evidence="3 4">
    <name type="scientific">Sparassis crispa</name>
    <dbReference type="NCBI Taxonomy" id="139825"/>
    <lineage>
        <taxon>Eukaryota</taxon>
        <taxon>Fungi</taxon>
        <taxon>Dikarya</taxon>
        <taxon>Basidiomycota</taxon>
        <taxon>Agaricomycotina</taxon>
        <taxon>Agaricomycetes</taxon>
        <taxon>Polyporales</taxon>
        <taxon>Sparassidaceae</taxon>
        <taxon>Sparassis</taxon>
    </lineage>
</organism>
<sequence>MPEPETQIPRSSSAFSLTSQTTHYSDFCDDSMIAAVVGPGDAHVGEDTGELEELMGEDVPAVLSSGKKHSASNMDDTPRPRKMLKIVSSTSSSSTNSASSSLTLFSSLACPQIHVQVPQIHSPDDPCCPVIIAHSNYLQPYVERLATGVQWQIATAVSRDLDYDWLTIQILEDLRSLKTNTRAAPEAAKLFRQSPMKADDDRFEYAFSQENATKLPWEELDKEEEIWKKDHFGGIGCNQVHPDLAKTEPDWYGGKIHFTGALRIVRNALRIVLEDAHLGSSSRFMRRFGSWAFVRVHIHKDIYFKRNKLCEGDALFQYFARPFIINGSVFRAFFAKDQCVFLFQTNEAWDGTRVFVPSPRSRVQTAKASTGMSLLTFLNWHNQMEVNKKQTMVKWAARFALGLSNSMPGIRLEPHQVKYEPEIICDAFEGPCKVPSEMEMTDGCGFISRRVLRDLQSCLQWQDEPTAIQCRVAGAKGMLLLHPDYQHVHGTEEVGVWLRPSQIKIKHLEGPLDVQYLPADADKSLLTIDVLRSSRLSTPAHLSTETIINFAENNVPSKVFVTLMHDNMAEKVLGLMTWTGDNAMYKLWVNVCRGGSVIAQRLARMAAGTARARGYVFEDREQEDDEDGINGLDGMGIHSTAWWADQISGCPSTLEETVMVLLDSGFTPQNSAVLRAKLRVVVENTIKSFGSRYRIEVPMSCTAFIVPDPCGVLGPNEVHVKSSHRNLVDQQGNMTDLILGDVLVTRHPCKVRTDAQKVKAVFHEKLRGYVDVIVVNTKSHFYGDTDLKRHLASMTGGGDYDGDTMEVYWQPEIVNQFVNADPARYAREPPAVQGCLDKDDTTVAQFLTQTANATETDLIIKLQSYLLGPLRGDTAAVGNYSTMWENASYKYGYGHEITVFLAYMFCAVLDGIKTGVSVKPEKYSSHLKQYKGYLPEWKETPEDRQRNERNGSNILHLRRNEHLPRFIMDELCRRFKEESQKKLKEIQGQFEQVGGTLTLDKDLATPWNDAVARARWQREQRNSPWFEEELEEIKRHVEETRESWKARVLVNKSSSNFTDMAIEDRQDILRRLSKEFASKPDPQQLESMSEQEMTRVRASYAYVHDFHAAGKVKWSRFPWDVAMRELCEIKAKATGHTKTTVEGFYMRFTMGRAFLNDL</sequence>
<comment type="similarity">
    <text evidence="1">Belongs to the RdRP family.</text>
</comment>